<evidence type="ECO:0000313" key="13">
    <source>
        <dbReference type="EMBL" id="KAB2600971.1"/>
    </source>
</evidence>
<evidence type="ECO:0000259" key="12">
    <source>
        <dbReference type="PROSITE" id="PS50011"/>
    </source>
</evidence>
<evidence type="ECO:0000256" key="5">
    <source>
        <dbReference type="ARBA" id="ARBA00022679"/>
    </source>
</evidence>
<sequence>MWRLHVTLVFYTWNFLTFVFLFTFKWFGLLANVIHEQRPIPIFIGLSTSNFLLLVNLLIPSKYYNQISKCRNLQKEILKTGHAKKSAQLFTYEELAAATDNFNPDSLLGEGGFGKVYKGYLDSIKQVFIMLSLVQHANLVNLIGYCAEGDQRMLVYEFMVNGSLENHLLSMQKHNPLDWYTRMKIAEGAAKGLEYLHETANPPVIYRDLKASNILLDEKLCPKLSDFGLAKLGPTGDKDHVTTRYASTGQLTIMSDVYSFGVVFLELITGRRAIDDQRPVEEQILVSWAKPKLKDRKKHASMVDPLLRGTYPAKGLNQAVAIAAMCLNEEADYRPSMGDVVTALGHLSLPVYDRKSAKGALGNRGAHVESVSRGSFGGDK</sequence>
<keyword evidence="14" id="KW-1185">Reference proteome</keyword>
<dbReference type="InterPro" id="IPR000719">
    <property type="entry name" value="Prot_kinase_dom"/>
</dbReference>
<evidence type="ECO:0000256" key="3">
    <source>
        <dbReference type="ARBA" id="ARBA00022475"/>
    </source>
</evidence>
<evidence type="ECO:0000256" key="6">
    <source>
        <dbReference type="ARBA" id="ARBA00022741"/>
    </source>
</evidence>
<dbReference type="PROSITE" id="PS00108">
    <property type="entry name" value="PROTEIN_KINASE_ST"/>
    <property type="match status" value="1"/>
</dbReference>
<dbReference type="OrthoDB" id="4062651at2759"/>
<dbReference type="GO" id="GO:0005886">
    <property type="term" value="C:plasma membrane"/>
    <property type="evidence" value="ECO:0007669"/>
    <property type="project" value="UniProtKB-SubCell"/>
</dbReference>
<dbReference type="PANTHER" id="PTHR47985">
    <property type="entry name" value="OS07G0668900 PROTEIN"/>
    <property type="match status" value="1"/>
</dbReference>
<dbReference type="InterPro" id="IPR001245">
    <property type="entry name" value="Ser-Thr/Tyr_kinase_cat_dom"/>
</dbReference>
<organism evidence="13 14">
    <name type="scientific">Pyrus ussuriensis x Pyrus communis</name>
    <dbReference type="NCBI Taxonomy" id="2448454"/>
    <lineage>
        <taxon>Eukaryota</taxon>
        <taxon>Viridiplantae</taxon>
        <taxon>Streptophyta</taxon>
        <taxon>Embryophyta</taxon>
        <taxon>Tracheophyta</taxon>
        <taxon>Spermatophyta</taxon>
        <taxon>Magnoliopsida</taxon>
        <taxon>eudicotyledons</taxon>
        <taxon>Gunneridae</taxon>
        <taxon>Pentapetalae</taxon>
        <taxon>rosids</taxon>
        <taxon>fabids</taxon>
        <taxon>Rosales</taxon>
        <taxon>Rosaceae</taxon>
        <taxon>Amygdaloideae</taxon>
        <taxon>Maleae</taxon>
        <taxon>Pyrus</taxon>
    </lineage>
</organism>
<dbReference type="SUPFAM" id="SSF56112">
    <property type="entry name" value="Protein kinase-like (PK-like)"/>
    <property type="match status" value="1"/>
</dbReference>
<dbReference type="GO" id="GO:0005524">
    <property type="term" value="F:ATP binding"/>
    <property type="evidence" value="ECO:0007669"/>
    <property type="project" value="UniProtKB-KW"/>
</dbReference>
<dbReference type="Gene3D" id="1.10.510.10">
    <property type="entry name" value="Transferase(Phosphotransferase) domain 1"/>
    <property type="match status" value="1"/>
</dbReference>
<keyword evidence="10" id="KW-0449">Lipoprotein</keyword>
<dbReference type="Pfam" id="PF07714">
    <property type="entry name" value="PK_Tyr_Ser-Thr"/>
    <property type="match status" value="1"/>
</dbReference>
<evidence type="ECO:0000313" key="14">
    <source>
        <dbReference type="Proteomes" id="UP000327157"/>
    </source>
</evidence>
<comment type="caution">
    <text evidence="13">The sequence shown here is derived from an EMBL/GenBank/DDBJ whole genome shotgun (WGS) entry which is preliminary data.</text>
</comment>
<comment type="subcellular location">
    <subcellularLocation>
        <location evidence="1">Cell membrane</location>
        <topology evidence="1">Lipid-anchor</topology>
    </subcellularLocation>
</comment>
<keyword evidence="11" id="KW-0812">Transmembrane</keyword>
<dbReference type="PANTHER" id="PTHR47985:SF37">
    <property type="entry name" value="PROTEIN KINASE SUPERFAMILY PROTEIN"/>
    <property type="match status" value="1"/>
</dbReference>
<dbReference type="EMBL" id="SMOL01000695">
    <property type="protein sequence ID" value="KAB2600971.1"/>
    <property type="molecule type" value="Genomic_DNA"/>
</dbReference>
<keyword evidence="4" id="KW-0723">Serine/threonine-protein kinase</keyword>
<evidence type="ECO:0000256" key="10">
    <source>
        <dbReference type="ARBA" id="ARBA00023288"/>
    </source>
</evidence>
<dbReference type="SMART" id="SM00220">
    <property type="entry name" value="S_TKc"/>
    <property type="match status" value="1"/>
</dbReference>
<proteinExistence type="inferred from homology"/>
<feature type="transmembrane region" description="Helical" evidence="11">
    <location>
        <begin position="40"/>
        <end position="59"/>
    </location>
</feature>
<reference evidence="14" key="2">
    <citation type="submission" date="2019-10" db="EMBL/GenBank/DDBJ databases">
        <title>A de novo genome assembly of a pear dwarfing rootstock.</title>
        <authorList>
            <person name="Wang F."/>
            <person name="Wang J."/>
            <person name="Li S."/>
            <person name="Zhang Y."/>
            <person name="Fang M."/>
            <person name="Ma L."/>
            <person name="Zhao Y."/>
            <person name="Jiang S."/>
        </authorList>
    </citation>
    <scope>NUCLEOTIDE SEQUENCE [LARGE SCALE GENOMIC DNA]</scope>
</reference>
<evidence type="ECO:0000256" key="7">
    <source>
        <dbReference type="ARBA" id="ARBA00022777"/>
    </source>
</evidence>
<feature type="domain" description="Protein kinase" evidence="12">
    <location>
        <begin position="102"/>
        <end position="349"/>
    </location>
</feature>
<keyword evidence="9 11" id="KW-0472">Membrane</keyword>
<dbReference type="Proteomes" id="UP000327157">
    <property type="component" value="Chromosome 10"/>
</dbReference>
<keyword evidence="7 13" id="KW-0418">Kinase</keyword>
<dbReference type="AlphaFoldDB" id="A0A5N5FGU8"/>
<gene>
    <name evidence="13" type="ORF">D8674_001976</name>
</gene>
<evidence type="ECO:0000256" key="1">
    <source>
        <dbReference type="ARBA" id="ARBA00004193"/>
    </source>
</evidence>
<feature type="transmembrane region" description="Helical" evidence="11">
    <location>
        <begin position="12"/>
        <end position="34"/>
    </location>
</feature>
<dbReference type="GO" id="GO:0004674">
    <property type="term" value="F:protein serine/threonine kinase activity"/>
    <property type="evidence" value="ECO:0007669"/>
    <property type="project" value="UniProtKB-KW"/>
</dbReference>
<keyword evidence="11" id="KW-1133">Transmembrane helix</keyword>
<dbReference type="FunFam" id="1.10.510.10:FF:000032">
    <property type="entry name" value="Serine/threonine-protein kinase PBS1"/>
    <property type="match status" value="1"/>
</dbReference>
<protein>
    <submittedName>
        <fullName evidence="13">Serine/threonine-protein kinase PBS1-like</fullName>
    </submittedName>
</protein>
<dbReference type="InterPro" id="IPR011009">
    <property type="entry name" value="Kinase-like_dom_sf"/>
</dbReference>
<keyword evidence="5" id="KW-0808">Transferase</keyword>
<dbReference type="InterPro" id="IPR008271">
    <property type="entry name" value="Ser/Thr_kinase_AS"/>
</dbReference>
<evidence type="ECO:0000256" key="11">
    <source>
        <dbReference type="SAM" id="Phobius"/>
    </source>
</evidence>
<reference evidence="13 14" key="3">
    <citation type="submission" date="2019-11" db="EMBL/GenBank/DDBJ databases">
        <title>A de novo genome assembly of a pear dwarfing rootstock.</title>
        <authorList>
            <person name="Wang F."/>
            <person name="Wang J."/>
            <person name="Li S."/>
            <person name="Zhang Y."/>
            <person name="Fang M."/>
            <person name="Ma L."/>
            <person name="Zhao Y."/>
            <person name="Jiang S."/>
        </authorList>
    </citation>
    <scope>NUCLEOTIDE SEQUENCE [LARGE SCALE GENOMIC DNA]</scope>
    <source>
        <strain evidence="13">S2</strain>
        <tissue evidence="13">Leaf</tissue>
    </source>
</reference>
<name>A0A5N5FGU8_9ROSA</name>
<keyword evidence="8" id="KW-0067">ATP-binding</keyword>
<accession>A0A5N5FGU8</accession>
<dbReference type="PROSITE" id="PS50011">
    <property type="entry name" value="PROTEIN_KINASE_DOM"/>
    <property type="match status" value="1"/>
</dbReference>
<evidence type="ECO:0000256" key="4">
    <source>
        <dbReference type="ARBA" id="ARBA00022527"/>
    </source>
</evidence>
<reference evidence="13 14" key="1">
    <citation type="submission" date="2019-09" db="EMBL/GenBank/DDBJ databases">
        <authorList>
            <person name="Ou C."/>
        </authorList>
    </citation>
    <scope>NUCLEOTIDE SEQUENCE [LARGE SCALE GENOMIC DNA]</scope>
    <source>
        <strain evidence="13">S2</strain>
        <tissue evidence="13">Leaf</tissue>
    </source>
</reference>
<dbReference type="Gene3D" id="3.30.200.20">
    <property type="entry name" value="Phosphorylase Kinase, domain 1"/>
    <property type="match status" value="2"/>
</dbReference>
<keyword evidence="6" id="KW-0547">Nucleotide-binding</keyword>
<keyword evidence="3" id="KW-1003">Cell membrane</keyword>
<comment type="similarity">
    <text evidence="2">Belongs to the protein kinase superfamily. Ser/Thr protein kinase family.</text>
</comment>
<evidence type="ECO:0000256" key="2">
    <source>
        <dbReference type="ARBA" id="ARBA00008684"/>
    </source>
</evidence>
<evidence type="ECO:0000256" key="9">
    <source>
        <dbReference type="ARBA" id="ARBA00023136"/>
    </source>
</evidence>
<evidence type="ECO:0000256" key="8">
    <source>
        <dbReference type="ARBA" id="ARBA00022840"/>
    </source>
</evidence>